<name>V6S989_9FLAO</name>
<dbReference type="OrthoDB" id="9808260at2"/>
<feature type="chain" id="PRO_5004752218" evidence="1">
    <location>
        <begin position="20"/>
        <end position="711"/>
    </location>
</feature>
<reference evidence="2 3" key="2">
    <citation type="journal article" date="2015" name="Stand. Genomic Sci.">
        <title>High quality draft genomic sequence of Flavobacterium enshiense DK69(T) and comparison among Flavobacterium genomes.</title>
        <authorList>
            <person name="Zeng Z."/>
            <person name="Chen C."/>
            <person name="Du H."/>
            <person name="Wang G."/>
            <person name="Li M."/>
        </authorList>
    </citation>
    <scope>NUCLEOTIDE SEQUENCE [LARGE SCALE GENOMIC DNA]</scope>
    <source>
        <strain evidence="2 3">DK69</strain>
    </source>
</reference>
<dbReference type="STRING" id="1107311.Q767_06665"/>
<dbReference type="RefSeq" id="WP_023573355.1">
    <property type="nucleotide sequence ID" value="NZ_AVCS01000009.1"/>
</dbReference>
<reference evidence="3" key="1">
    <citation type="submission" date="2013-09" db="EMBL/GenBank/DDBJ databases">
        <authorList>
            <person name="Zeng Z."/>
            <person name="Chen C."/>
        </authorList>
    </citation>
    <scope>NUCLEOTIDE SEQUENCE [LARGE SCALE GENOMIC DNA]</scope>
    <source>
        <strain evidence="3">DK69</strain>
    </source>
</reference>
<dbReference type="AlphaFoldDB" id="V6S989"/>
<comment type="caution">
    <text evidence="2">The sequence shown here is derived from an EMBL/GenBank/DDBJ whole genome shotgun (WGS) entry which is preliminary data.</text>
</comment>
<keyword evidence="3" id="KW-1185">Reference proteome</keyword>
<dbReference type="eggNOG" id="COG0810">
    <property type="taxonomic scope" value="Bacteria"/>
</dbReference>
<dbReference type="Gene3D" id="2.40.160.130">
    <property type="entry name" value="Capsule assembly protein Wzi"/>
    <property type="match status" value="1"/>
</dbReference>
<accession>V6S989</accession>
<gene>
    <name evidence="2" type="ORF">Q767_06665</name>
</gene>
<dbReference type="PATRIC" id="fig|1107311.3.peg.1322"/>
<protein>
    <submittedName>
        <fullName evidence="2">Gliding motility protein RemB</fullName>
    </submittedName>
</protein>
<dbReference type="InterPro" id="IPR038636">
    <property type="entry name" value="Wzi_sf"/>
</dbReference>
<feature type="signal peptide" evidence="1">
    <location>
        <begin position="1"/>
        <end position="19"/>
    </location>
</feature>
<proteinExistence type="predicted"/>
<evidence type="ECO:0000313" key="2">
    <source>
        <dbReference type="EMBL" id="KGO96569.1"/>
    </source>
</evidence>
<dbReference type="Proteomes" id="UP000030149">
    <property type="component" value="Unassembled WGS sequence"/>
</dbReference>
<organism evidence="2 3">
    <name type="scientific">Flavobacterium enshiense DK69</name>
    <dbReference type="NCBI Taxonomy" id="1107311"/>
    <lineage>
        <taxon>Bacteria</taxon>
        <taxon>Pseudomonadati</taxon>
        <taxon>Bacteroidota</taxon>
        <taxon>Flavobacteriia</taxon>
        <taxon>Flavobacteriales</taxon>
        <taxon>Flavobacteriaceae</taxon>
        <taxon>Flavobacterium</taxon>
    </lineage>
</organism>
<dbReference type="EMBL" id="JRLZ01000004">
    <property type="protein sequence ID" value="KGO96569.1"/>
    <property type="molecule type" value="Genomic_DNA"/>
</dbReference>
<evidence type="ECO:0000256" key="1">
    <source>
        <dbReference type="SAM" id="SignalP"/>
    </source>
</evidence>
<evidence type="ECO:0000313" key="3">
    <source>
        <dbReference type="Proteomes" id="UP000030149"/>
    </source>
</evidence>
<sequence>MKYLLPLFFFFGFGQFVTAQVNSKEQFPVFPDCKVITAREQEACFYNQLQNFVYDNFKVPQPVTDQNFKGNVIALFEVDTTGTFKVLYVDAAYPELVDETKRVFSKLPKVEPSKYAGKPTYSKYSIKIAIPTVKPAVFGAPAIVDQAQKNATIDPKSESKEYESVNYQKFDNPQYKSSLNIPFTHTAYSEFDASLNQVGTNNHTASKPYVYTEVTKYQDLEGMYKQNLLKKESWFGRKLWNEHLIALKGDIYWFTLDPIFDFRLGKDFSSETVDNTFVNTRGINVQGGLGEQLFFTTSIFESQGRFADYYNEYAESIKPSGGNPAIIPGIGIAKRFKEDAYDFPSADANLMFAPAKFINLQLGYGRNFIGDGYRSLFTSDAASPYPYFKINTTFWKIKYTNTYMWLKDVRPEVTVDGTYASKYMANHYLSWNVSKRVNIGFFESVVWTDTNGRGFDMSFVNPIIFFRSVEFSSSSKSGNATLGFASKYKWNSKVNLYGQFFLDEFSLDDMKTGNQSWKNKFAYQLGAKYYDAFKVKNLMLQSEFNLVRPYTYSHSSAITNYGHNNQSMAHLWGANFYELALIGRYYKGRWFANTKLTYGVKGFDFEKPAPDAEIANSNYGGDIYREYDQDRYADTGVKVGQGNKTNILIADLQGGYVVNPAMNLKIFGNLIYRNFDPTAEVNSETLKITRRSTTWFSIGLRSDLFNWYYDF</sequence>
<keyword evidence="1" id="KW-0732">Signal</keyword>